<dbReference type="EMBL" id="BAAAQD010000001">
    <property type="protein sequence ID" value="GAA1499340.1"/>
    <property type="molecule type" value="Genomic_DNA"/>
</dbReference>
<feature type="domain" description="UspA" evidence="1">
    <location>
        <begin position="3"/>
        <end position="121"/>
    </location>
</feature>
<proteinExistence type="predicted"/>
<organism evidence="2 3">
    <name type="scientific">Dactylosporangium maewongense</name>
    <dbReference type="NCBI Taxonomy" id="634393"/>
    <lineage>
        <taxon>Bacteria</taxon>
        <taxon>Bacillati</taxon>
        <taxon>Actinomycetota</taxon>
        <taxon>Actinomycetes</taxon>
        <taxon>Micromonosporales</taxon>
        <taxon>Micromonosporaceae</taxon>
        <taxon>Dactylosporangium</taxon>
    </lineage>
</organism>
<dbReference type="PANTHER" id="PTHR31964">
    <property type="entry name" value="ADENINE NUCLEOTIDE ALPHA HYDROLASES-LIKE SUPERFAMILY PROTEIN"/>
    <property type="match status" value="1"/>
</dbReference>
<feature type="domain" description="UspA" evidence="1">
    <location>
        <begin position="212"/>
        <end position="260"/>
    </location>
</feature>
<dbReference type="RefSeq" id="WP_344498084.1">
    <property type="nucleotide sequence ID" value="NZ_BAAAQD010000001.1"/>
</dbReference>
<dbReference type="PANTHER" id="PTHR31964:SF113">
    <property type="entry name" value="USPA DOMAIN-CONTAINING PROTEIN"/>
    <property type="match status" value="1"/>
</dbReference>
<dbReference type="Gene3D" id="3.40.50.620">
    <property type="entry name" value="HUPs"/>
    <property type="match status" value="2"/>
</dbReference>
<dbReference type="InterPro" id="IPR014729">
    <property type="entry name" value="Rossmann-like_a/b/a_fold"/>
</dbReference>
<name>A0ABN1ZHG0_9ACTN</name>
<dbReference type="SUPFAM" id="SSF52402">
    <property type="entry name" value="Adenine nucleotide alpha hydrolases-like"/>
    <property type="match status" value="2"/>
</dbReference>
<reference evidence="2 3" key="1">
    <citation type="journal article" date="2019" name="Int. J. Syst. Evol. Microbiol.">
        <title>The Global Catalogue of Microorganisms (GCM) 10K type strain sequencing project: providing services to taxonomists for standard genome sequencing and annotation.</title>
        <authorList>
            <consortium name="The Broad Institute Genomics Platform"/>
            <consortium name="The Broad Institute Genome Sequencing Center for Infectious Disease"/>
            <person name="Wu L."/>
            <person name="Ma J."/>
        </authorList>
    </citation>
    <scope>NUCLEOTIDE SEQUENCE [LARGE SCALE GENOMIC DNA]</scope>
    <source>
        <strain evidence="2 3">JCM 15933</strain>
    </source>
</reference>
<dbReference type="Proteomes" id="UP001501470">
    <property type="component" value="Unassembled WGS sequence"/>
</dbReference>
<sequence length="330" mass="34159">MDRPVVAGVDGSMASLGAVRWAADEAARHGRTLRIVHAMSWEGHADGQGIVLDAADDARAWQPGISVETVTVGGRPGRVLQEQSRSASLVAIGGRTHDGGQLNSSVGAQLAAYAHCPILVVNRGERWIPESAAGPPTPELPEPSQFLSMPELSPHFGSGAGHAAAGNGQTRYGLGPVSAVPRRGVRHVGGRPGPDLAGPGADPMTALPGAAPVVVGVDGSPSAWRALEFAYDEALSRHVPMVALHAGRARSHAAVHAELTPWLRGHGDVDASFAGSDEPVVEALTGAADSALLLVLGAHRDSWFENPRPNPRTQLIVHHAASPVLVTRSV</sequence>
<evidence type="ECO:0000313" key="3">
    <source>
        <dbReference type="Proteomes" id="UP001501470"/>
    </source>
</evidence>
<gene>
    <name evidence="2" type="ORF">GCM10009827_000050</name>
</gene>
<evidence type="ECO:0000313" key="2">
    <source>
        <dbReference type="EMBL" id="GAA1499340.1"/>
    </source>
</evidence>
<dbReference type="InterPro" id="IPR006016">
    <property type="entry name" value="UspA"/>
</dbReference>
<dbReference type="Pfam" id="PF00582">
    <property type="entry name" value="Usp"/>
    <property type="match status" value="2"/>
</dbReference>
<comment type="caution">
    <text evidence="2">The sequence shown here is derived from an EMBL/GenBank/DDBJ whole genome shotgun (WGS) entry which is preliminary data.</text>
</comment>
<protein>
    <recommendedName>
        <fullName evidence="1">UspA domain-containing protein</fullName>
    </recommendedName>
</protein>
<evidence type="ECO:0000259" key="1">
    <source>
        <dbReference type="Pfam" id="PF00582"/>
    </source>
</evidence>
<keyword evidence="3" id="KW-1185">Reference proteome</keyword>
<accession>A0ABN1ZHG0</accession>